<keyword evidence="5 9" id="KW-0276">Fatty acid metabolism</keyword>
<keyword evidence="6 9" id="KW-0443">Lipid metabolism</keyword>
<dbReference type="Gene3D" id="3.40.47.10">
    <property type="match status" value="1"/>
</dbReference>
<evidence type="ECO:0000313" key="13">
    <source>
        <dbReference type="Proteomes" id="UP000606193"/>
    </source>
</evidence>
<comment type="catalytic activity">
    <reaction evidence="9">
        <text>malonyl-[ACP] + acetyl-CoA + H(+) = 3-oxobutanoyl-[ACP] + CO2 + CoA</text>
        <dbReference type="Rhea" id="RHEA:12080"/>
        <dbReference type="Rhea" id="RHEA-COMP:9623"/>
        <dbReference type="Rhea" id="RHEA-COMP:9625"/>
        <dbReference type="ChEBI" id="CHEBI:15378"/>
        <dbReference type="ChEBI" id="CHEBI:16526"/>
        <dbReference type="ChEBI" id="CHEBI:57287"/>
        <dbReference type="ChEBI" id="CHEBI:57288"/>
        <dbReference type="ChEBI" id="CHEBI:78449"/>
        <dbReference type="ChEBI" id="CHEBI:78450"/>
        <dbReference type="EC" id="2.3.1.180"/>
    </reaction>
</comment>
<evidence type="ECO:0000259" key="11">
    <source>
        <dbReference type="Pfam" id="PF08545"/>
    </source>
</evidence>
<reference evidence="12 13" key="1">
    <citation type="submission" date="2020-08" db="EMBL/GenBank/DDBJ databases">
        <title>Genome public.</title>
        <authorList>
            <person name="Liu C."/>
            <person name="Sun Q."/>
        </authorList>
    </citation>
    <scope>NUCLEOTIDE SEQUENCE [LARGE SCALE GENOMIC DNA]</scope>
    <source>
        <strain evidence="12 13">NSJ-37</strain>
    </source>
</reference>
<dbReference type="EC" id="2.3.1.180" evidence="9"/>
<feature type="active site" evidence="9">
    <location>
        <position position="112"/>
    </location>
</feature>
<dbReference type="InterPro" id="IPR004655">
    <property type="entry name" value="FabH"/>
</dbReference>
<dbReference type="PANTHER" id="PTHR34069">
    <property type="entry name" value="3-OXOACYL-[ACYL-CARRIER-PROTEIN] SYNTHASE 3"/>
    <property type="match status" value="1"/>
</dbReference>
<keyword evidence="7 9" id="KW-0275">Fatty acid biosynthesis</keyword>
<name>A0ABR7MYK8_9FIRM</name>
<proteinExistence type="inferred from homology"/>
<dbReference type="Proteomes" id="UP000606193">
    <property type="component" value="Unassembled WGS sequence"/>
</dbReference>
<evidence type="ECO:0000256" key="6">
    <source>
        <dbReference type="ARBA" id="ARBA00023098"/>
    </source>
</evidence>
<feature type="domain" description="Beta-ketoacyl-[acyl-carrier-protein] synthase III N-terminal" evidence="11">
    <location>
        <begin position="106"/>
        <end position="184"/>
    </location>
</feature>
<accession>A0ABR7MYK8</accession>
<dbReference type="Pfam" id="PF08545">
    <property type="entry name" value="ACP_syn_III"/>
    <property type="match status" value="1"/>
</dbReference>
<comment type="caution">
    <text evidence="12">The sequence shown here is derived from an EMBL/GenBank/DDBJ whole genome shotgun (WGS) entry which is preliminary data.</text>
</comment>
<evidence type="ECO:0000313" key="12">
    <source>
        <dbReference type="EMBL" id="MBC8561467.1"/>
    </source>
</evidence>
<feature type="active site" evidence="9">
    <location>
        <position position="252"/>
    </location>
</feature>
<evidence type="ECO:0000256" key="7">
    <source>
        <dbReference type="ARBA" id="ARBA00023160"/>
    </source>
</evidence>
<evidence type="ECO:0000256" key="1">
    <source>
        <dbReference type="ARBA" id="ARBA00008642"/>
    </source>
</evidence>
<comment type="pathway">
    <text evidence="9">Lipid metabolism; fatty acid biosynthesis.</text>
</comment>
<evidence type="ECO:0000256" key="5">
    <source>
        <dbReference type="ARBA" id="ARBA00022832"/>
    </source>
</evidence>
<feature type="active site" evidence="9">
    <location>
        <position position="282"/>
    </location>
</feature>
<feature type="region of interest" description="ACP-binding" evidence="9">
    <location>
        <begin position="253"/>
        <end position="257"/>
    </location>
</feature>
<keyword evidence="3 9" id="KW-0444">Lipid biosynthesis</keyword>
<comment type="domain">
    <text evidence="9">The last Arg residue of the ACP-binding site is essential for the weak association between ACP/AcpP and FabH.</text>
</comment>
<keyword evidence="13" id="KW-1185">Reference proteome</keyword>
<sequence>MVTSRIAATGAGIPDQIITNDDLAKIMDTSDEWIRQRTGIGERHISGGEDLSYYTSKAAKQIIERAGIAPADIELIVVATVTADYCTPSAACMVQKEIGAVNAVAFDVTAACSGFLYGVSVADKFIRCSIYKNALVIGGEILSKIVDWKDRSTCVLFGDGAAGVLLERSESAGGILVEELGSKGEDYEVLTARRLAPANVFNKLEPQKECGHVTMDGRAVFKFATKKIVSGVEHVLETAGLSAEDITYFVPHQANARIVEVAAKKLKIPQERFYVNIEHYGNTSAASIPIALNEMNEKGLLHKGDKLILCGFGGGLTWGTLLVQW</sequence>
<dbReference type="HAMAP" id="MF_01815">
    <property type="entry name" value="FabH"/>
    <property type="match status" value="1"/>
</dbReference>
<comment type="similarity">
    <text evidence="1 9">Belongs to the thiolase-like superfamily. FabH family.</text>
</comment>
<keyword evidence="2 9" id="KW-0963">Cytoplasm</keyword>
<keyword evidence="8 9" id="KW-0012">Acyltransferase</keyword>
<evidence type="ECO:0000256" key="9">
    <source>
        <dbReference type="HAMAP-Rule" id="MF_01815"/>
    </source>
</evidence>
<keyword evidence="4 9" id="KW-0808">Transferase</keyword>
<evidence type="ECO:0000256" key="2">
    <source>
        <dbReference type="ARBA" id="ARBA00022490"/>
    </source>
</evidence>
<evidence type="ECO:0000256" key="8">
    <source>
        <dbReference type="ARBA" id="ARBA00023315"/>
    </source>
</evidence>
<dbReference type="PANTHER" id="PTHR34069:SF2">
    <property type="entry name" value="BETA-KETOACYL-[ACYL-CARRIER-PROTEIN] SYNTHASE III"/>
    <property type="match status" value="1"/>
</dbReference>
<dbReference type="CDD" id="cd00830">
    <property type="entry name" value="KAS_III"/>
    <property type="match status" value="1"/>
</dbReference>
<dbReference type="InterPro" id="IPR013747">
    <property type="entry name" value="ACP_syn_III_C"/>
</dbReference>
<keyword evidence="9" id="KW-0511">Multifunctional enzyme</keyword>
<feature type="domain" description="Beta-ketoacyl-[acyl-carrier-protein] synthase III C-terminal" evidence="10">
    <location>
        <begin position="236"/>
        <end position="325"/>
    </location>
</feature>
<organism evidence="12 13">
    <name type="scientific">Jutongia huaianensis</name>
    <dbReference type="NCBI Taxonomy" id="2763668"/>
    <lineage>
        <taxon>Bacteria</taxon>
        <taxon>Bacillati</taxon>
        <taxon>Bacillota</taxon>
        <taxon>Clostridia</taxon>
        <taxon>Lachnospirales</taxon>
        <taxon>Lachnospiraceae</taxon>
        <taxon>Jutongia</taxon>
    </lineage>
</organism>
<gene>
    <name evidence="9" type="primary">fabH</name>
    <name evidence="12" type="ORF">H8704_02265</name>
</gene>
<dbReference type="NCBIfam" id="TIGR00747">
    <property type="entry name" value="fabH"/>
    <property type="match status" value="1"/>
</dbReference>
<comment type="subunit">
    <text evidence="9">Homodimer.</text>
</comment>
<evidence type="ECO:0000256" key="3">
    <source>
        <dbReference type="ARBA" id="ARBA00022516"/>
    </source>
</evidence>
<comment type="subcellular location">
    <subcellularLocation>
        <location evidence="9">Cytoplasm</location>
    </subcellularLocation>
</comment>
<evidence type="ECO:0000256" key="4">
    <source>
        <dbReference type="ARBA" id="ARBA00022679"/>
    </source>
</evidence>
<dbReference type="SUPFAM" id="SSF53901">
    <property type="entry name" value="Thiolase-like"/>
    <property type="match status" value="1"/>
</dbReference>
<comment type="function">
    <text evidence="9">Catalyzes the condensation reaction of fatty acid synthesis by the addition to an acyl acceptor of two carbons from malonyl-ACP. Catalyzes the first condensation reaction which initiates fatty acid synthesis and may therefore play a role in governing the total rate of fatty acid production. Possesses both acetoacetyl-ACP synthase and acetyl transacylase activities. Its substrate specificity determines the biosynthesis of branched-chain and/or straight-chain of fatty acids.</text>
</comment>
<dbReference type="NCBIfam" id="NF006829">
    <property type="entry name" value="PRK09352.1"/>
    <property type="match status" value="1"/>
</dbReference>
<dbReference type="EMBL" id="JACRSX010000002">
    <property type="protein sequence ID" value="MBC8561467.1"/>
    <property type="molecule type" value="Genomic_DNA"/>
</dbReference>
<dbReference type="InterPro" id="IPR013751">
    <property type="entry name" value="ACP_syn_III_N"/>
</dbReference>
<dbReference type="Pfam" id="PF08541">
    <property type="entry name" value="ACP_syn_III_C"/>
    <property type="match status" value="1"/>
</dbReference>
<dbReference type="InterPro" id="IPR016039">
    <property type="entry name" value="Thiolase-like"/>
</dbReference>
<protein>
    <recommendedName>
        <fullName evidence="9">Beta-ketoacyl-[acyl-carrier-protein] synthase III</fullName>
        <shortName evidence="9">Beta-ketoacyl-ACP synthase III</shortName>
        <shortName evidence="9">KAS III</shortName>
        <ecNumber evidence="9">2.3.1.180</ecNumber>
    </recommendedName>
    <alternativeName>
        <fullName evidence="9">3-oxoacyl-[acyl-carrier-protein] synthase 3</fullName>
    </alternativeName>
    <alternativeName>
        <fullName evidence="9">3-oxoacyl-[acyl-carrier-protein] synthase III</fullName>
    </alternativeName>
</protein>
<evidence type="ECO:0000259" key="10">
    <source>
        <dbReference type="Pfam" id="PF08541"/>
    </source>
</evidence>
<dbReference type="RefSeq" id="WP_249297143.1">
    <property type="nucleotide sequence ID" value="NZ_JACRSX010000002.1"/>
</dbReference>